<protein>
    <recommendedName>
        <fullName evidence="9">Thiamine-phosphate synthase</fullName>
        <shortName evidence="9">TP synthase</shortName>
        <shortName evidence="9">TPS</shortName>
        <ecNumber evidence="9">2.5.1.3</ecNumber>
    </recommendedName>
    <alternativeName>
        <fullName evidence="9">Thiamine-phosphate pyrophosphorylase</fullName>
        <shortName evidence="9">TMP pyrophosphorylase</shortName>
        <shortName evidence="9">TMP-PPase</shortName>
    </alternativeName>
</protein>
<comment type="pathway">
    <text evidence="1 9">Cofactor biosynthesis; thiamine diphosphate biosynthesis; thiamine phosphate from 4-amino-2-methyl-5-diphosphomethylpyrimidine and 4-methyl-5-(2-phosphoethyl)-thiazole: step 1/1.</text>
</comment>
<evidence type="ECO:0000256" key="1">
    <source>
        <dbReference type="ARBA" id="ARBA00005165"/>
    </source>
</evidence>
<dbReference type="InterPro" id="IPR013785">
    <property type="entry name" value="Aldolase_TIM"/>
</dbReference>
<name>A0ABR9XPS6_9CHLB</name>
<comment type="catalytic activity">
    <reaction evidence="8 9">
        <text>2-[(2R,5Z)-2-carboxy-4-methylthiazol-5(2H)-ylidene]ethyl phosphate + 4-amino-2-methyl-5-(diphosphooxymethyl)pyrimidine + 2 H(+) = thiamine phosphate + CO2 + diphosphate</text>
        <dbReference type="Rhea" id="RHEA:47844"/>
        <dbReference type="ChEBI" id="CHEBI:15378"/>
        <dbReference type="ChEBI" id="CHEBI:16526"/>
        <dbReference type="ChEBI" id="CHEBI:33019"/>
        <dbReference type="ChEBI" id="CHEBI:37575"/>
        <dbReference type="ChEBI" id="CHEBI:57841"/>
        <dbReference type="ChEBI" id="CHEBI:62899"/>
        <dbReference type="EC" id="2.5.1.3"/>
    </reaction>
</comment>
<feature type="binding site" evidence="9">
    <location>
        <begin position="40"/>
        <end position="44"/>
    </location>
    <ligand>
        <name>4-amino-2-methyl-5-(diphosphooxymethyl)pyrimidine</name>
        <dbReference type="ChEBI" id="CHEBI:57841"/>
    </ligand>
</feature>
<comment type="similarity">
    <text evidence="9">Belongs to the thiamine-phosphate synthase family.</text>
</comment>
<keyword evidence="12" id="KW-1185">Reference proteome</keyword>
<dbReference type="CDD" id="cd00564">
    <property type="entry name" value="TMP_TenI"/>
    <property type="match status" value="1"/>
</dbReference>
<keyword evidence="4 9" id="KW-0460">Magnesium</keyword>
<evidence type="ECO:0000256" key="6">
    <source>
        <dbReference type="ARBA" id="ARBA00047334"/>
    </source>
</evidence>
<dbReference type="InterPro" id="IPR036206">
    <property type="entry name" value="ThiamineP_synth_sf"/>
</dbReference>
<comment type="cofactor">
    <cofactor evidence="9">
        <name>Mg(2+)</name>
        <dbReference type="ChEBI" id="CHEBI:18420"/>
    </cofactor>
    <text evidence="9">Binds 1 Mg(2+) ion per subunit.</text>
</comment>
<evidence type="ECO:0000313" key="12">
    <source>
        <dbReference type="Proteomes" id="UP000619838"/>
    </source>
</evidence>
<gene>
    <name evidence="9" type="primary">thiE</name>
    <name evidence="11" type="ORF">INT08_01640</name>
</gene>
<dbReference type="Gene3D" id="3.20.20.70">
    <property type="entry name" value="Aldolase class I"/>
    <property type="match status" value="1"/>
</dbReference>
<comment type="function">
    <text evidence="9">Condenses 4-methyl-5-(beta-hydroxyethyl)thiazole monophosphate (THZ-P) and 2-methyl-4-amino-5-hydroxymethyl pyrimidine pyrophosphate (HMP-PP) to form thiamine monophosphate (TMP).</text>
</comment>
<comment type="caution">
    <text evidence="9">Lacks conserved residue(s) required for the propagation of feature annotation.</text>
</comment>
<dbReference type="EMBL" id="JADGII010000002">
    <property type="protein sequence ID" value="MBF0635887.1"/>
    <property type="molecule type" value="Genomic_DNA"/>
</dbReference>
<keyword evidence="2 9" id="KW-0808">Transferase</keyword>
<feature type="domain" description="Thiamine phosphate synthase/TenI" evidence="10">
    <location>
        <begin position="11"/>
        <end position="188"/>
    </location>
</feature>
<feature type="binding site" evidence="9">
    <location>
        <position position="73"/>
    </location>
    <ligand>
        <name>Mg(2+)</name>
        <dbReference type="ChEBI" id="CHEBI:18420"/>
    </ligand>
</feature>
<evidence type="ECO:0000313" key="11">
    <source>
        <dbReference type="EMBL" id="MBF0635887.1"/>
    </source>
</evidence>
<feature type="binding site" evidence="9">
    <location>
        <position position="72"/>
    </location>
    <ligand>
        <name>4-amino-2-methyl-5-(diphosphooxymethyl)pyrimidine</name>
        <dbReference type="ChEBI" id="CHEBI:57841"/>
    </ligand>
</feature>
<evidence type="ECO:0000256" key="2">
    <source>
        <dbReference type="ARBA" id="ARBA00022679"/>
    </source>
</evidence>
<reference evidence="11 12" key="1">
    <citation type="journal article" date="2020" name="Microorganisms">
        <title>Simultaneous Genome Sequencing of Prosthecochloris ethylica and Desulfuromonas acetoxidans within a Syntrophic Mixture Reveals Unique Pili and Protein Interactions.</title>
        <authorList>
            <person name="Kyndt J.A."/>
            <person name="Van Beeumen J.J."/>
            <person name="Meyer T.E."/>
        </authorList>
    </citation>
    <scope>NUCLEOTIDE SEQUENCE [LARGE SCALE GENOMIC DNA]</scope>
    <source>
        <strain evidence="11 12">N3</strain>
    </source>
</reference>
<dbReference type="HAMAP" id="MF_00097">
    <property type="entry name" value="TMP_synthase"/>
    <property type="match status" value="1"/>
</dbReference>
<dbReference type="RefSeq" id="WP_175187128.1">
    <property type="nucleotide sequence ID" value="NZ_JABVZQ010000004.1"/>
</dbReference>
<evidence type="ECO:0000256" key="7">
    <source>
        <dbReference type="ARBA" id="ARBA00047851"/>
    </source>
</evidence>
<dbReference type="PANTHER" id="PTHR20857:SF15">
    <property type="entry name" value="THIAMINE-PHOSPHATE SYNTHASE"/>
    <property type="match status" value="1"/>
</dbReference>
<sequence length="210" mass="22605">MVKDLPRLFMVTRSRGFSSPRTQLLNLVRTVVTQSDVIIQLREKHLAPPAALELALELSETVRQNGSILTINERFDIALAAGAGGVHLPENACPADAVRASCPGLLIGQSVHSSDAAMRAEREGADYLLFGPVFETPLKKRYGPPQGLDRLEEVCRLTGLPVFAIGGITPASLRACLDRGAYGIAAMSLFCDALEPEKIVEQLVTALEQS</sequence>
<evidence type="ECO:0000256" key="8">
    <source>
        <dbReference type="ARBA" id="ARBA00047883"/>
    </source>
</evidence>
<comment type="catalytic activity">
    <reaction evidence="7 9">
        <text>2-(2-carboxy-4-methylthiazol-5-yl)ethyl phosphate + 4-amino-2-methyl-5-(diphosphooxymethyl)pyrimidine + 2 H(+) = thiamine phosphate + CO2 + diphosphate</text>
        <dbReference type="Rhea" id="RHEA:47848"/>
        <dbReference type="ChEBI" id="CHEBI:15378"/>
        <dbReference type="ChEBI" id="CHEBI:16526"/>
        <dbReference type="ChEBI" id="CHEBI:33019"/>
        <dbReference type="ChEBI" id="CHEBI:37575"/>
        <dbReference type="ChEBI" id="CHEBI:57841"/>
        <dbReference type="ChEBI" id="CHEBI:62890"/>
        <dbReference type="EC" id="2.5.1.3"/>
    </reaction>
</comment>
<feature type="binding site" evidence="9">
    <location>
        <position position="110"/>
    </location>
    <ligand>
        <name>4-amino-2-methyl-5-(diphosphooxymethyl)pyrimidine</name>
        <dbReference type="ChEBI" id="CHEBI:57841"/>
    </ligand>
</feature>
<comment type="catalytic activity">
    <reaction evidence="6 9">
        <text>4-methyl-5-(2-phosphooxyethyl)-thiazole + 4-amino-2-methyl-5-(diphosphooxymethyl)pyrimidine + H(+) = thiamine phosphate + diphosphate</text>
        <dbReference type="Rhea" id="RHEA:22328"/>
        <dbReference type="ChEBI" id="CHEBI:15378"/>
        <dbReference type="ChEBI" id="CHEBI:33019"/>
        <dbReference type="ChEBI" id="CHEBI:37575"/>
        <dbReference type="ChEBI" id="CHEBI:57841"/>
        <dbReference type="ChEBI" id="CHEBI:58296"/>
        <dbReference type="EC" id="2.5.1.3"/>
    </reaction>
</comment>
<dbReference type="InterPro" id="IPR034291">
    <property type="entry name" value="TMP_synthase"/>
</dbReference>
<accession>A0ABR9XPS6</accession>
<evidence type="ECO:0000256" key="5">
    <source>
        <dbReference type="ARBA" id="ARBA00022977"/>
    </source>
</evidence>
<proteinExistence type="inferred from homology"/>
<dbReference type="PANTHER" id="PTHR20857">
    <property type="entry name" value="THIAMINE-PHOSPHATE PYROPHOSPHORYLASE"/>
    <property type="match status" value="1"/>
</dbReference>
<evidence type="ECO:0000256" key="9">
    <source>
        <dbReference type="HAMAP-Rule" id="MF_00097"/>
    </source>
</evidence>
<feature type="binding site" evidence="9">
    <location>
        <position position="167"/>
    </location>
    <ligand>
        <name>2-[(2R,5Z)-2-carboxy-4-methylthiazol-5(2H)-ylidene]ethyl phosphate</name>
        <dbReference type="ChEBI" id="CHEBI:62899"/>
    </ligand>
</feature>
<keyword evidence="3 9" id="KW-0479">Metal-binding</keyword>
<feature type="binding site" evidence="9">
    <location>
        <position position="139"/>
    </location>
    <ligand>
        <name>4-amino-2-methyl-5-(diphosphooxymethyl)pyrimidine</name>
        <dbReference type="ChEBI" id="CHEBI:57841"/>
    </ligand>
</feature>
<dbReference type="InterPro" id="IPR022998">
    <property type="entry name" value="ThiamineP_synth_TenI"/>
</dbReference>
<evidence type="ECO:0000256" key="4">
    <source>
        <dbReference type="ARBA" id="ARBA00022842"/>
    </source>
</evidence>
<evidence type="ECO:0000256" key="3">
    <source>
        <dbReference type="ARBA" id="ARBA00022723"/>
    </source>
</evidence>
<comment type="caution">
    <text evidence="11">The sequence shown here is derived from an EMBL/GenBank/DDBJ whole genome shotgun (WGS) entry which is preliminary data.</text>
</comment>
<keyword evidence="5 9" id="KW-0784">Thiamine biosynthesis</keyword>
<organism evidence="11 12">
    <name type="scientific">Prosthecochloris ethylica</name>
    <dbReference type="NCBI Taxonomy" id="2743976"/>
    <lineage>
        <taxon>Bacteria</taxon>
        <taxon>Pseudomonadati</taxon>
        <taxon>Chlorobiota</taxon>
        <taxon>Chlorobiia</taxon>
        <taxon>Chlorobiales</taxon>
        <taxon>Chlorobiaceae</taxon>
        <taxon>Prosthecochloris</taxon>
    </lineage>
</organism>
<dbReference type="Proteomes" id="UP000619838">
    <property type="component" value="Unassembled WGS sequence"/>
</dbReference>
<evidence type="ECO:0000259" key="10">
    <source>
        <dbReference type="Pfam" id="PF02581"/>
    </source>
</evidence>
<dbReference type="EC" id="2.5.1.3" evidence="9"/>
<dbReference type="Pfam" id="PF02581">
    <property type="entry name" value="TMP-TENI"/>
    <property type="match status" value="1"/>
</dbReference>
<dbReference type="SUPFAM" id="SSF51391">
    <property type="entry name" value="Thiamin phosphate synthase"/>
    <property type="match status" value="1"/>
</dbReference>